<dbReference type="InterPro" id="IPR013022">
    <property type="entry name" value="Xyl_isomerase-like_TIM-brl"/>
</dbReference>
<dbReference type="EMBL" id="VNHX01000008">
    <property type="protein sequence ID" value="TYP95922.1"/>
    <property type="molecule type" value="Genomic_DNA"/>
</dbReference>
<proteinExistence type="predicted"/>
<evidence type="ECO:0000313" key="4">
    <source>
        <dbReference type="Proteomes" id="UP000325105"/>
    </source>
</evidence>
<keyword evidence="4" id="KW-1185">Reference proteome</keyword>
<organism evidence="3 4">
    <name type="scientific">Sphingobacterium allocomposti</name>
    <dbReference type="NCBI Taxonomy" id="415956"/>
    <lineage>
        <taxon>Bacteria</taxon>
        <taxon>Pseudomonadati</taxon>
        <taxon>Bacteroidota</taxon>
        <taxon>Sphingobacteriia</taxon>
        <taxon>Sphingobacteriales</taxon>
        <taxon>Sphingobacteriaceae</taxon>
        <taxon>Sphingobacterium</taxon>
    </lineage>
</organism>
<dbReference type="AlphaFoldDB" id="A0A5S5DM83"/>
<gene>
    <name evidence="3" type="ORF">BC792_10813</name>
</gene>
<name>A0A5S5DM83_9SPHI</name>
<dbReference type="GO" id="GO:0016853">
    <property type="term" value="F:isomerase activity"/>
    <property type="evidence" value="ECO:0007669"/>
    <property type="project" value="UniProtKB-KW"/>
</dbReference>
<comment type="caution">
    <text evidence="3">The sequence shown here is derived from an EMBL/GenBank/DDBJ whole genome shotgun (WGS) entry which is preliminary data.</text>
</comment>
<evidence type="ECO:0000259" key="2">
    <source>
        <dbReference type="Pfam" id="PF01261"/>
    </source>
</evidence>
<evidence type="ECO:0000313" key="3">
    <source>
        <dbReference type="EMBL" id="TYP95922.1"/>
    </source>
</evidence>
<dbReference type="PANTHER" id="PTHR12110">
    <property type="entry name" value="HYDROXYPYRUVATE ISOMERASE"/>
    <property type="match status" value="1"/>
</dbReference>
<dbReference type="InterPro" id="IPR036237">
    <property type="entry name" value="Xyl_isomerase-like_sf"/>
</dbReference>
<dbReference type="Proteomes" id="UP000325105">
    <property type="component" value="Unassembled WGS sequence"/>
</dbReference>
<dbReference type="OrthoDB" id="1121759at2"/>
<dbReference type="InterPro" id="IPR050312">
    <property type="entry name" value="IolE/XylAMocC-like"/>
</dbReference>
<dbReference type="Gene3D" id="3.20.20.150">
    <property type="entry name" value="Divalent-metal-dependent TIM barrel enzymes"/>
    <property type="match status" value="1"/>
</dbReference>
<feature type="chain" id="PRO_5024318574" evidence="1">
    <location>
        <begin position="22"/>
        <end position="283"/>
    </location>
</feature>
<evidence type="ECO:0000256" key="1">
    <source>
        <dbReference type="SAM" id="SignalP"/>
    </source>
</evidence>
<protein>
    <submittedName>
        <fullName evidence="3">Sugar phosphate isomerase/epimerase</fullName>
    </submittedName>
</protein>
<dbReference type="RefSeq" id="WP_148908382.1">
    <property type="nucleotide sequence ID" value="NZ_VNHX01000008.1"/>
</dbReference>
<keyword evidence="3" id="KW-0413">Isomerase</keyword>
<sequence length="283" mass="31605">MKKTSFFLVAALACLILTCCAVSRPGSSKPEEKLNWKLGAQSYTFRLYTLAEALDKIANCDLRYVEAFPGQVVGAGSEEKFNYTLSAAGKTLVRKLLKEKGITLYAFGVTGGKDEAEWEQIFAFAKEMGIKVITCEPQEEHLDIVSKLCDKYNVKAAIHNHPNPSHYWNPDVVLNALKGRSAKMGAAADVGHWMRSGLDPVACLKQLEGCVIHAHFKDLNAFGDKRAHDVHWGTGKLPIREVIAELKRQKFDGMLSAEYEYNWKNNESDVKTSVANFRNLFDK</sequence>
<dbReference type="PANTHER" id="PTHR12110:SF41">
    <property type="entry name" value="INOSOSE DEHYDRATASE"/>
    <property type="match status" value="1"/>
</dbReference>
<dbReference type="Pfam" id="PF01261">
    <property type="entry name" value="AP_endonuc_2"/>
    <property type="match status" value="1"/>
</dbReference>
<accession>A0A5S5DM83</accession>
<feature type="signal peptide" evidence="1">
    <location>
        <begin position="1"/>
        <end position="21"/>
    </location>
</feature>
<dbReference type="SUPFAM" id="SSF51658">
    <property type="entry name" value="Xylose isomerase-like"/>
    <property type="match status" value="1"/>
</dbReference>
<reference evidence="3 4" key="1">
    <citation type="submission" date="2019-07" db="EMBL/GenBank/DDBJ databases">
        <title>Genomic Encyclopedia of Archaeal and Bacterial Type Strains, Phase II (KMG-II): from individual species to whole genera.</title>
        <authorList>
            <person name="Goeker M."/>
        </authorList>
    </citation>
    <scope>NUCLEOTIDE SEQUENCE [LARGE SCALE GENOMIC DNA]</scope>
    <source>
        <strain evidence="3 4">DSM 18850</strain>
    </source>
</reference>
<keyword evidence="1" id="KW-0732">Signal</keyword>
<feature type="domain" description="Xylose isomerase-like TIM barrel" evidence="2">
    <location>
        <begin position="55"/>
        <end position="279"/>
    </location>
</feature>